<dbReference type="InterPro" id="IPR013229">
    <property type="entry name" value="PEGA"/>
</dbReference>
<feature type="domain" description="PEGA" evidence="2">
    <location>
        <begin position="97"/>
        <end position="139"/>
    </location>
</feature>
<feature type="transmembrane region" description="Helical" evidence="1">
    <location>
        <begin position="170"/>
        <end position="188"/>
    </location>
</feature>
<keyword evidence="1" id="KW-1133">Transmembrane helix</keyword>
<evidence type="ECO:0000256" key="1">
    <source>
        <dbReference type="SAM" id="Phobius"/>
    </source>
</evidence>
<gene>
    <name evidence="3" type="ORF">ENS31_06330</name>
</gene>
<name>A0A7V2ZJJ4_9BACT</name>
<dbReference type="EMBL" id="DSUJ01000008">
    <property type="protein sequence ID" value="HFI91137.1"/>
    <property type="molecule type" value="Genomic_DNA"/>
</dbReference>
<organism evidence="3">
    <name type="scientific">Ignavibacterium album</name>
    <dbReference type="NCBI Taxonomy" id="591197"/>
    <lineage>
        <taxon>Bacteria</taxon>
        <taxon>Pseudomonadati</taxon>
        <taxon>Ignavibacteriota</taxon>
        <taxon>Ignavibacteria</taxon>
        <taxon>Ignavibacteriales</taxon>
        <taxon>Ignavibacteriaceae</taxon>
        <taxon>Ignavibacterium</taxon>
    </lineage>
</organism>
<evidence type="ECO:0000259" key="2">
    <source>
        <dbReference type="Pfam" id="PF08308"/>
    </source>
</evidence>
<comment type="caution">
    <text evidence="3">The sequence shown here is derived from an EMBL/GenBank/DDBJ whole genome shotgun (WGS) entry which is preliminary data.</text>
</comment>
<keyword evidence="1" id="KW-0812">Transmembrane</keyword>
<dbReference type="Pfam" id="PF08308">
    <property type="entry name" value="PEGA"/>
    <property type="match status" value="1"/>
</dbReference>
<proteinExistence type="predicted"/>
<protein>
    <recommendedName>
        <fullName evidence="2">PEGA domain-containing protein</fullName>
    </recommendedName>
</protein>
<sequence>MNLLNKTKYLILFFYITSFPQECSNILRIISDTPEVNIFINDSLISINGNAEIILKDGEYKIVAEEVSDKWNAKSFTDTIKLSDCEKKILSYYFNSEILIETVPSDAYVFFNDTLIGFTPVKVPGNLSELKIIKPGYREKKIQLSDVSLHPIKLDFNGTLKNEPFVNTTMFKILTGSAIVLGAVTAYFKLKADDKFDEYRFSGDKKLLDETNRLDTISGISLTLFQINFGYIIYRFLAE</sequence>
<evidence type="ECO:0000313" key="3">
    <source>
        <dbReference type="EMBL" id="HFI91137.1"/>
    </source>
</evidence>
<dbReference type="AlphaFoldDB" id="A0A7V2ZJJ4"/>
<keyword evidence="1" id="KW-0472">Membrane</keyword>
<feature type="transmembrane region" description="Helical" evidence="1">
    <location>
        <begin position="217"/>
        <end position="237"/>
    </location>
</feature>
<reference evidence="3" key="1">
    <citation type="journal article" date="2020" name="mSystems">
        <title>Genome- and Community-Level Interaction Insights into Carbon Utilization and Element Cycling Functions of Hydrothermarchaeota in Hydrothermal Sediment.</title>
        <authorList>
            <person name="Zhou Z."/>
            <person name="Liu Y."/>
            <person name="Xu W."/>
            <person name="Pan J."/>
            <person name="Luo Z.H."/>
            <person name="Li M."/>
        </authorList>
    </citation>
    <scope>NUCLEOTIDE SEQUENCE [LARGE SCALE GENOMIC DNA]</scope>
    <source>
        <strain evidence="3">SpSt-479</strain>
    </source>
</reference>
<accession>A0A7V2ZJJ4</accession>